<keyword evidence="3" id="KW-1185">Reference proteome</keyword>
<evidence type="ECO:0000313" key="3">
    <source>
        <dbReference type="Proteomes" id="UP000775872"/>
    </source>
</evidence>
<sequence length="375" mass="40983">MVMTKLQCGPDLGIALEGDRTAFRLGETIRGCVSRETPTVLPDVVVKVAVLGRYVDRSESYVEYFIQADLWYRSQGSWDSVAATLPIYVPFIRPGAPLADYQVVVMGVHMSASSHRFLPGMGDAKLSTSQKMKKAFNISSAPTCGLKLQIGFPSYIQIGNPGLVPFQARLVPQWERTSEEILNIPQRARLTGISLEILSHCRITEQRGSSTVDTEYKFSMDLFGEKCALPPPPDLEIPCSGAVPPIDIGQCCGLASPPDGSFVVRDGMLTPSFNTFNIALAHSLAWTLRFEIAGEVLVAEGLQALTVLPPCDPAEKNLPVPPPKRQRRSYFEMAPPRYDAGDMPPAFSEIGGADTREGRISEEETSSQFPTLTTE</sequence>
<evidence type="ECO:0000256" key="1">
    <source>
        <dbReference type="SAM" id="MobiDB-lite"/>
    </source>
</evidence>
<feature type="compositionally biased region" description="Polar residues" evidence="1">
    <location>
        <begin position="366"/>
        <end position="375"/>
    </location>
</feature>
<reference evidence="2" key="1">
    <citation type="submission" date="2021-10" db="EMBL/GenBank/DDBJ databases">
        <authorList>
            <person name="Piombo E."/>
        </authorList>
    </citation>
    <scope>NUCLEOTIDE SEQUENCE</scope>
</reference>
<organism evidence="2 3">
    <name type="scientific">Clonostachys solani</name>
    <dbReference type="NCBI Taxonomy" id="160281"/>
    <lineage>
        <taxon>Eukaryota</taxon>
        <taxon>Fungi</taxon>
        <taxon>Dikarya</taxon>
        <taxon>Ascomycota</taxon>
        <taxon>Pezizomycotina</taxon>
        <taxon>Sordariomycetes</taxon>
        <taxon>Hypocreomycetidae</taxon>
        <taxon>Hypocreales</taxon>
        <taxon>Bionectriaceae</taxon>
        <taxon>Clonostachys</taxon>
    </lineage>
</organism>
<dbReference type="OrthoDB" id="2333384at2759"/>
<accession>A0A9P0EMN5</accession>
<evidence type="ECO:0008006" key="4">
    <source>
        <dbReference type="Google" id="ProtNLM"/>
    </source>
</evidence>
<name>A0A9P0EMN5_9HYPO</name>
<dbReference type="Proteomes" id="UP000775872">
    <property type="component" value="Unassembled WGS sequence"/>
</dbReference>
<dbReference type="EMBL" id="CABFOC020000048">
    <property type="protein sequence ID" value="CAH0054219.1"/>
    <property type="molecule type" value="Genomic_DNA"/>
</dbReference>
<protein>
    <recommendedName>
        <fullName evidence="4">Arrestin-like N-terminal domain-containing protein</fullName>
    </recommendedName>
</protein>
<gene>
    <name evidence="2" type="ORF">CSOL1703_00015690</name>
</gene>
<dbReference type="AlphaFoldDB" id="A0A9P0EMN5"/>
<evidence type="ECO:0000313" key="2">
    <source>
        <dbReference type="EMBL" id="CAH0054219.1"/>
    </source>
</evidence>
<proteinExistence type="predicted"/>
<comment type="caution">
    <text evidence="2">The sequence shown here is derived from an EMBL/GenBank/DDBJ whole genome shotgun (WGS) entry which is preliminary data.</text>
</comment>
<feature type="region of interest" description="Disordered" evidence="1">
    <location>
        <begin position="335"/>
        <end position="375"/>
    </location>
</feature>